<gene>
    <name evidence="7" type="ORF">CSSPTR1EN2_LOCUS17176</name>
</gene>
<protein>
    <submittedName>
        <fullName evidence="7">Uncharacterized protein</fullName>
    </submittedName>
</protein>
<evidence type="ECO:0000313" key="7">
    <source>
        <dbReference type="EMBL" id="CAK9224127.1"/>
    </source>
</evidence>
<feature type="transmembrane region" description="Helical" evidence="6">
    <location>
        <begin position="101"/>
        <end position="124"/>
    </location>
</feature>
<dbReference type="Proteomes" id="UP001497512">
    <property type="component" value="Chromosome 4"/>
</dbReference>
<accession>A0ABP0UKZ8</accession>
<evidence type="ECO:0000256" key="3">
    <source>
        <dbReference type="ARBA" id="ARBA00022692"/>
    </source>
</evidence>
<dbReference type="EMBL" id="OZ019896">
    <property type="protein sequence ID" value="CAK9224127.1"/>
    <property type="molecule type" value="Genomic_DNA"/>
</dbReference>
<comment type="subcellular location">
    <subcellularLocation>
        <location evidence="1">Membrane</location>
        <topology evidence="1">Multi-pass membrane protein</topology>
    </subcellularLocation>
</comment>
<reference evidence="7" key="1">
    <citation type="submission" date="2024-02" db="EMBL/GenBank/DDBJ databases">
        <authorList>
            <consortium name="ELIXIR-Norway"/>
            <consortium name="Elixir Norway"/>
        </authorList>
    </citation>
    <scope>NUCLEOTIDE SEQUENCE</scope>
</reference>
<evidence type="ECO:0000313" key="8">
    <source>
        <dbReference type="Proteomes" id="UP001497512"/>
    </source>
</evidence>
<comment type="similarity">
    <text evidence="2">Belongs to the major facilitator superfamily. Proton-dependent oligopeptide transporter (POT/PTR) (TC 2.A.17) family.</text>
</comment>
<name>A0ABP0UKZ8_9BRYO</name>
<proteinExistence type="inferred from homology"/>
<dbReference type="SUPFAM" id="SSF103473">
    <property type="entry name" value="MFS general substrate transporter"/>
    <property type="match status" value="1"/>
</dbReference>
<evidence type="ECO:0000256" key="6">
    <source>
        <dbReference type="SAM" id="Phobius"/>
    </source>
</evidence>
<evidence type="ECO:0000256" key="5">
    <source>
        <dbReference type="ARBA" id="ARBA00023136"/>
    </source>
</evidence>
<keyword evidence="5 6" id="KW-0472">Membrane</keyword>
<evidence type="ECO:0000256" key="2">
    <source>
        <dbReference type="ARBA" id="ARBA00005982"/>
    </source>
</evidence>
<evidence type="ECO:0000256" key="4">
    <source>
        <dbReference type="ARBA" id="ARBA00022989"/>
    </source>
</evidence>
<dbReference type="PANTHER" id="PTHR11654">
    <property type="entry name" value="OLIGOPEPTIDE TRANSPORTER-RELATED"/>
    <property type="match status" value="1"/>
</dbReference>
<keyword evidence="3 6" id="KW-0812">Transmembrane</keyword>
<dbReference type="InterPro" id="IPR036259">
    <property type="entry name" value="MFS_trans_sf"/>
</dbReference>
<dbReference type="Pfam" id="PF00854">
    <property type="entry name" value="PTR2"/>
    <property type="match status" value="1"/>
</dbReference>
<organism evidence="7 8">
    <name type="scientific">Sphagnum troendelagicum</name>
    <dbReference type="NCBI Taxonomy" id="128251"/>
    <lineage>
        <taxon>Eukaryota</taxon>
        <taxon>Viridiplantae</taxon>
        <taxon>Streptophyta</taxon>
        <taxon>Embryophyta</taxon>
        <taxon>Bryophyta</taxon>
        <taxon>Sphagnophytina</taxon>
        <taxon>Sphagnopsida</taxon>
        <taxon>Sphagnales</taxon>
        <taxon>Sphagnaceae</taxon>
        <taxon>Sphagnum</taxon>
    </lineage>
</organism>
<keyword evidence="8" id="KW-1185">Reference proteome</keyword>
<evidence type="ECO:0000256" key="1">
    <source>
        <dbReference type="ARBA" id="ARBA00004141"/>
    </source>
</evidence>
<dbReference type="InterPro" id="IPR000109">
    <property type="entry name" value="POT_fam"/>
</dbReference>
<dbReference type="Gene3D" id="1.20.1250.20">
    <property type="entry name" value="MFS general substrate transporter like domains"/>
    <property type="match status" value="1"/>
</dbReference>
<keyword evidence="4 6" id="KW-1133">Transmembrane helix</keyword>
<feature type="transmembrane region" description="Helical" evidence="6">
    <location>
        <begin position="56"/>
        <end position="80"/>
    </location>
</feature>
<sequence length="157" mass="17273">MGYKHGAWTPSSNSCALCRLAHHSSCINWPWEVLASIGRLEFFYEQAPDSMRSLGAAFLAATSGLGAYLGSFLVAATMKLTGRNGRRSWISNTISSGHIDYYFWLVAVLSVINLMAFLYFASIYKHKVDTVSIMQGSLAKPLTSNQSSETYNLTIEG</sequence>